<feature type="region of interest" description="Disordered" evidence="1">
    <location>
        <begin position="1"/>
        <end position="98"/>
    </location>
</feature>
<keyword evidence="3" id="KW-1185">Reference proteome</keyword>
<dbReference type="EMBL" id="JABWDY010043675">
    <property type="protein sequence ID" value="KAF5175714.1"/>
    <property type="molecule type" value="Genomic_DNA"/>
</dbReference>
<evidence type="ECO:0000313" key="3">
    <source>
        <dbReference type="Proteomes" id="UP000554482"/>
    </source>
</evidence>
<reference evidence="2 3" key="1">
    <citation type="submission" date="2020-06" db="EMBL/GenBank/DDBJ databases">
        <title>Transcriptomic and genomic resources for Thalictrum thalictroides and T. hernandezii: Facilitating candidate gene discovery in an emerging model plant lineage.</title>
        <authorList>
            <person name="Arias T."/>
            <person name="Riano-Pachon D.M."/>
            <person name="Di Stilio V.S."/>
        </authorList>
    </citation>
    <scope>NUCLEOTIDE SEQUENCE [LARGE SCALE GENOMIC DNA]</scope>
    <source>
        <strain evidence="3">cv. WT478/WT964</strain>
        <tissue evidence="2">Leaves</tissue>
    </source>
</reference>
<gene>
    <name evidence="2" type="ORF">FRX31_034702</name>
</gene>
<protein>
    <submittedName>
        <fullName evidence="2">Uncharacterized protein</fullName>
    </submittedName>
</protein>
<feature type="region of interest" description="Disordered" evidence="1">
    <location>
        <begin position="253"/>
        <end position="273"/>
    </location>
</feature>
<proteinExistence type="predicted"/>
<feature type="compositionally biased region" description="Polar residues" evidence="1">
    <location>
        <begin position="72"/>
        <end position="83"/>
    </location>
</feature>
<dbReference type="Proteomes" id="UP000554482">
    <property type="component" value="Unassembled WGS sequence"/>
</dbReference>
<evidence type="ECO:0000313" key="2">
    <source>
        <dbReference type="EMBL" id="KAF5175714.1"/>
    </source>
</evidence>
<name>A0A7J6UT00_THATH</name>
<comment type="caution">
    <text evidence="2">The sequence shown here is derived from an EMBL/GenBank/DDBJ whole genome shotgun (WGS) entry which is preliminary data.</text>
</comment>
<dbReference type="AlphaFoldDB" id="A0A7J6UT00"/>
<evidence type="ECO:0000256" key="1">
    <source>
        <dbReference type="SAM" id="MobiDB-lite"/>
    </source>
</evidence>
<dbReference type="OrthoDB" id="1939300at2759"/>
<accession>A0A7J6UT00</accession>
<feature type="compositionally biased region" description="Polar residues" evidence="1">
    <location>
        <begin position="20"/>
        <end position="29"/>
    </location>
</feature>
<sequence>METNGNLKEGNLPLQATAHGFSNSPQGITGNRARDEEGLHQRRGNGSPDRSRNVTNPTCSPASKEGNRQLVHGNSTKDNNNAKGNAKLEHTADFGPNQANAITGITRVDIIGDNVKDMDRGDKHGLGQFHIDTLNEAYGLHSPTKKSDCGDKLMMILKGKNVQEDKEHIQAIWIQKKEGQVDGGDLVEMKEGTSNASPNEREQLIAMVEQHENCEDSTKATQEEGWETPKRRHTCRAKGINQVSNMQVIHNQENEDYQGPCTRDTGQDHSSPCLKGVELGLGLDPSKLSV</sequence>
<organism evidence="2 3">
    <name type="scientific">Thalictrum thalictroides</name>
    <name type="common">Rue-anemone</name>
    <name type="synonym">Anemone thalictroides</name>
    <dbReference type="NCBI Taxonomy" id="46969"/>
    <lineage>
        <taxon>Eukaryota</taxon>
        <taxon>Viridiplantae</taxon>
        <taxon>Streptophyta</taxon>
        <taxon>Embryophyta</taxon>
        <taxon>Tracheophyta</taxon>
        <taxon>Spermatophyta</taxon>
        <taxon>Magnoliopsida</taxon>
        <taxon>Ranunculales</taxon>
        <taxon>Ranunculaceae</taxon>
        <taxon>Thalictroideae</taxon>
        <taxon>Thalictrum</taxon>
    </lineage>
</organism>